<evidence type="ECO:0000256" key="4">
    <source>
        <dbReference type="ARBA" id="ARBA00023136"/>
    </source>
</evidence>
<dbReference type="GO" id="GO:0005886">
    <property type="term" value="C:plasma membrane"/>
    <property type="evidence" value="ECO:0007669"/>
    <property type="project" value="UniProtKB-SubCell"/>
</dbReference>
<dbReference type="PROSITE" id="PS50928">
    <property type="entry name" value="ABC_TM1"/>
    <property type="match status" value="2"/>
</dbReference>
<feature type="region of interest" description="Disordered" evidence="6">
    <location>
        <begin position="1"/>
        <end position="23"/>
    </location>
</feature>
<feature type="transmembrane region" description="Helical" evidence="5">
    <location>
        <begin position="385"/>
        <end position="410"/>
    </location>
</feature>
<feature type="transmembrane region" description="Helical" evidence="5">
    <location>
        <begin position="503"/>
        <end position="524"/>
    </location>
</feature>
<protein>
    <submittedName>
        <fullName evidence="8">ABC transporter permease subunit</fullName>
    </submittedName>
</protein>
<dbReference type="GO" id="GO:0055085">
    <property type="term" value="P:transmembrane transport"/>
    <property type="evidence" value="ECO:0007669"/>
    <property type="project" value="InterPro"/>
</dbReference>
<sequence>MTMFSFNRVGARPNASARNPSTAASDRQPFAVRLASDVLVVAGILALFGLIAWILPAIGEPIGPKGVPSQVSTHLADLPYYALRSVFRMLVALFFSLVFTFIYGTAAARCRRLSRVLIPLLDILQSVPILGFLSATITIWMVLFPGSMLGVEAASIFAIFTSQAWNMAFSFYHSLLSEPQELDEAARSMQLTRWQRFWKLDVPNSMIPLLWNCMMSVGGGWFFLTASEMISVNNRTYALPGLGSFVAVASEHEQLGKVLWAIVTMVIVVPLIDVLLWKPLTAWAEKFRITQNESVQAKTSLVLSILRRSGISDALAFVGRPIADLMFWLTRPLGRTGARWPAAGTRRRTLDIAFMALMAVACLAGLWILVRFISDGEGFAEVGHAMVLGLITFMRVTLLTVVCSIIWVPIGVKIGMNPRISRFVQPLVQVLASFPSNFTFPFVTLWFIAWHIDISWGSILLMSLGTQWYILFNVIAGASAIPDDLREATRAFHLDTRQRWTKLILPAVFGSWCTGGITAAGGAWNASIVSEIVAYGHTTLTANGLGTYIANAAAVGDTGKTIIGVAVMSVFVVGANRLFWRPLQTYAERRFSVA</sequence>
<dbReference type="InterPro" id="IPR000515">
    <property type="entry name" value="MetI-like"/>
</dbReference>
<keyword evidence="2 5" id="KW-0812">Transmembrane</keyword>
<dbReference type="PANTHER" id="PTHR42744">
    <property type="entry name" value="BINDING-PROTEIN-DEPENDENT TRANSPORT SYSTEMS INNER MEMBRANE COMPONENT"/>
    <property type="match status" value="1"/>
</dbReference>
<proteinExistence type="inferred from homology"/>
<feature type="transmembrane region" description="Helical" evidence="5">
    <location>
        <begin position="258"/>
        <end position="277"/>
    </location>
</feature>
<accession>A0A9Q8QV91</accession>
<feature type="transmembrane region" description="Helical" evidence="5">
    <location>
        <begin position="38"/>
        <end position="58"/>
    </location>
</feature>
<evidence type="ECO:0000313" key="8">
    <source>
        <dbReference type="EMBL" id="UNL82358.1"/>
    </source>
</evidence>
<name>A0A9Q8QV91_BIFLL</name>
<keyword evidence="4 5" id="KW-0472">Membrane</keyword>
<feature type="transmembrane region" description="Helical" evidence="5">
    <location>
        <begin position="116"/>
        <end position="143"/>
    </location>
</feature>
<dbReference type="SUPFAM" id="SSF161098">
    <property type="entry name" value="MetI-like"/>
    <property type="match status" value="2"/>
</dbReference>
<reference evidence="8" key="1">
    <citation type="submission" date="2020-02" db="EMBL/GenBank/DDBJ databases">
        <title>The Isolation and identification of Lactobacillus and Bifidobacterium species from dairy as potential probiotics for calf scour mitigation.</title>
        <authorList>
            <person name="Dhadda K."/>
            <person name="Guan L."/>
            <person name="Chen Y."/>
            <person name="Malmuthuge N."/>
        </authorList>
    </citation>
    <scope>NUCLEOTIDE SEQUENCE</scope>
    <source>
        <strain evidence="8">B1</strain>
    </source>
</reference>
<comment type="similarity">
    <text evidence="5">Belongs to the binding-protein-dependent transport system permease family.</text>
</comment>
<dbReference type="RefSeq" id="WP_242075542.1">
    <property type="nucleotide sequence ID" value="NZ_CP049768.1"/>
</dbReference>
<dbReference type="PANTHER" id="PTHR42744:SF1">
    <property type="entry name" value="BINDING-PROTEIN-DEPENDENT TRANSPORT SYSTEMS INNER MEMBRANE COMPONENT"/>
    <property type="match status" value="1"/>
</dbReference>
<feature type="domain" description="ABC transmembrane type-1" evidence="7">
    <location>
        <begin position="82"/>
        <end position="276"/>
    </location>
</feature>
<dbReference type="Proteomes" id="UP000829452">
    <property type="component" value="Chromosome"/>
</dbReference>
<evidence type="ECO:0000313" key="9">
    <source>
        <dbReference type="Proteomes" id="UP000829452"/>
    </source>
</evidence>
<dbReference type="AlphaFoldDB" id="A0A9Q8QV91"/>
<evidence type="ECO:0000256" key="3">
    <source>
        <dbReference type="ARBA" id="ARBA00022989"/>
    </source>
</evidence>
<evidence type="ECO:0000256" key="1">
    <source>
        <dbReference type="ARBA" id="ARBA00004141"/>
    </source>
</evidence>
<keyword evidence="5" id="KW-0813">Transport</keyword>
<feature type="domain" description="ABC transmembrane type-1" evidence="7">
    <location>
        <begin position="393"/>
        <end position="579"/>
    </location>
</feature>
<evidence type="ECO:0000259" key="7">
    <source>
        <dbReference type="PROSITE" id="PS50928"/>
    </source>
</evidence>
<evidence type="ECO:0000256" key="6">
    <source>
        <dbReference type="SAM" id="MobiDB-lite"/>
    </source>
</evidence>
<organism evidence="8 9">
    <name type="scientific">Bifidobacterium longum subsp. longum</name>
    <dbReference type="NCBI Taxonomy" id="1679"/>
    <lineage>
        <taxon>Bacteria</taxon>
        <taxon>Bacillati</taxon>
        <taxon>Actinomycetota</taxon>
        <taxon>Actinomycetes</taxon>
        <taxon>Bifidobacteriales</taxon>
        <taxon>Bifidobacteriaceae</taxon>
        <taxon>Bifidobacterium</taxon>
    </lineage>
</organism>
<keyword evidence="3 5" id="KW-1133">Transmembrane helix</keyword>
<feature type="transmembrane region" description="Helical" evidence="5">
    <location>
        <begin position="206"/>
        <end position="224"/>
    </location>
</feature>
<evidence type="ECO:0000256" key="5">
    <source>
        <dbReference type="RuleBase" id="RU363032"/>
    </source>
</evidence>
<evidence type="ECO:0000256" key="2">
    <source>
        <dbReference type="ARBA" id="ARBA00022692"/>
    </source>
</evidence>
<dbReference type="EMBL" id="CP049772">
    <property type="protein sequence ID" value="UNL82358.1"/>
    <property type="molecule type" value="Genomic_DNA"/>
</dbReference>
<feature type="transmembrane region" description="Helical" evidence="5">
    <location>
        <begin position="352"/>
        <end position="373"/>
    </location>
</feature>
<feature type="transmembrane region" description="Helical" evidence="5">
    <location>
        <begin position="430"/>
        <end position="452"/>
    </location>
</feature>
<gene>
    <name evidence="8" type="ORF">G8B11_08770</name>
</gene>
<feature type="transmembrane region" description="Helical" evidence="5">
    <location>
        <begin position="78"/>
        <end position="104"/>
    </location>
</feature>
<dbReference type="Pfam" id="PF00528">
    <property type="entry name" value="BPD_transp_1"/>
    <property type="match status" value="2"/>
</dbReference>
<dbReference type="CDD" id="cd06261">
    <property type="entry name" value="TM_PBP2"/>
    <property type="match status" value="2"/>
</dbReference>
<dbReference type="InterPro" id="IPR035906">
    <property type="entry name" value="MetI-like_sf"/>
</dbReference>
<feature type="transmembrane region" description="Helical" evidence="5">
    <location>
        <begin position="458"/>
        <end position="482"/>
    </location>
</feature>
<feature type="transmembrane region" description="Helical" evidence="5">
    <location>
        <begin position="561"/>
        <end position="580"/>
    </location>
</feature>
<comment type="subcellular location">
    <subcellularLocation>
        <location evidence="5">Cell membrane</location>
        <topology evidence="5">Multi-pass membrane protein</topology>
    </subcellularLocation>
    <subcellularLocation>
        <location evidence="1">Membrane</location>
        <topology evidence="1">Multi-pass membrane protein</topology>
    </subcellularLocation>
</comment>
<dbReference type="Gene3D" id="1.10.3720.10">
    <property type="entry name" value="MetI-like"/>
    <property type="match status" value="2"/>
</dbReference>